<dbReference type="InterPro" id="IPR050300">
    <property type="entry name" value="GDXG_lipolytic_enzyme"/>
</dbReference>
<evidence type="ECO:0000313" key="4">
    <source>
        <dbReference type="EMBL" id="ABJ81694.1"/>
    </source>
</evidence>
<organism evidence="4">
    <name type="scientific">Solibacter usitatus (strain Ellin6076)</name>
    <dbReference type="NCBI Taxonomy" id="234267"/>
    <lineage>
        <taxon>Bacteria</taxon>
        <taxon>Pseudomonadati</taxon>
        <taxon>Acidobacteriota</taxon>
        <taxon>Terriglobia</taxon>
        <taxon>Bryobacterales</taxon>
        <taxon>Solibacteraceae</taxon>
        <taxon>Candidatus Solibacter</taxon>
    </lineage>
</organism>
<feature type="domain" description="BD-FAE-like" evidence="3">
    <location>
        <begin position="40"/>
        <end position="246"/>
    </location>
</feature>
<dbReference type="InterPro" id="IPR029058">
    <property type="entry name" value="AB_hydrolase_fold"/>
</dbReference>
<reference evidence="4" key="1">
    <citation type="submission" date="2006-10" db="EMBL/GenBank/DDBJ databases">
        <title>Complete sequence of Solibacter usitatus Ellin6076.</title>
        <authorList>
            <consortium name="US DOE Joint Genome Institute"/>
            <person name="Copeland A."/>
            <person name="Lucas S."/>
            <person name="Lapidus A."/>
            <person name="Barry K."/>
            <person name="Detter J.C."/>
            <person name="Glavina del Rio T."/>
            <person name="Hammon N."/>
            <person name="Israni S."/>
            <person name="Dalin E."/>
            <person name="Tice H."/>
            <person name="Pitluck S."/>
            <person name="Thompson L.S."/>
            <person name="Brettin T."/>
            <person name="Bruce D."/>
            <person name="Han C."/>
            <person name="Tapia R."/>
            <person name="Gilna P."/>
            <person name="Schmutz J."/>
            <person name="Larimer F."/>
            <person name="Land M."/>
            <person name="Hauser L."/>
            <person name="Kyrpides N."/>
            <person name="Mikhailova N."/>
            <person name="Janssen P.H."/>
            <person name="Kuske C.R."/>
            <person name="Richardson P."/>
        </authorList>
    </citation>
    <scope>NUCLEOTIDE SEQUENCE</scope>
    <source>
        <strain evidence="4">Ellin6076</strain>
    </source>
</reference>
<keyword evidence="1 4" id="KW-0378">Hydrolase</keyword>
<protein>
    <submittedName>
        <fullName evidence="4">Alpha/beta hydrolase fold-3 domain protein</fullName>
    </submittedName>
</protein>
<sequence length="292" mass="31682" precursor="true">MSMRHPLLLFALFGAATLFGAAIDQKDVEYTRPDGRPVKLDLHVPDGAGPFPAAILIHGGGFDEGSKGTNVRPLFDVLTDAGIAWFSIDYRMAPEFRFVQANEDVVSAVKWLKANAAAYHVDTSRIALIGESAGGFLVNYAGTHETPATRVRAVVDLYGPVDYGKLAEERRDHPERFNMTSINRHAANGGGIHFFGAEQLDAAGLSKLHSISPIFAVHKGMPPFLAIHGTKDDQVTYGQSVAMCEAMHKVGAGCELITIEGGGHGMSGWKAAEMQHWKPEMIAWLKKTMEIK</sequence>
<dbReference type="InParanoid" id="Q02B72"/>
<dbReference type="PANTHER" id="PTHR48081">
    <property type="entry name" value="AB HYDROLASE SUPERFAMILY PROTEIN C4A8.06C"/>
    <property type="match status" value="1"/>
</dbReference>
<dbReference type="AlphaFoldDB" id="Q02B72"/>
<evidence type="ECO:0000256" key="1">
    <source>
        <dbReference type="ARBA" id="ARBA00022801"/>
    </source>
</evidence>
<dbReference type="PANTHER" id="PTHR48081:SF13">
    <property type="entry name" value="ALPHA_BETA HYDROLASE"/>
    <property type="match status" value="1"/>
</dbReference>
<name>Q02B72_SOLUE</name>
<feature type="signal peptide" evidence="2">
    <location>
        <begin position="1"/>
        <end position="21"/>
    </location>
</feature>
<dbReference type="Gene3D" id="3.40.50.1820">
    <property type="entry name" value="alpha/beta hydrolase"/>
    <property type="match status" value="1"/>
</dbReference>
<dbReference type="InterPro" id="IPR049492">
    <property type="entry name" value="BD-FAE-like_dom"/>
</dbReference>
<dbReference type="eggNOG" id="COG0657">
    <property type="taxonomic scope" value="Bacteria"/>
</dbReference>
<dbReference type="GO" id="GO:0016787">
    <property type="term" value="F:hydrolase activity"/>
    <property type="evidence" value="ECO:0007669"/>
    <property type="project" value="UniProtKB-KW"/>
</dbReference>
<dbReference type="SUPFAM" id="SSF53474">
    <property type="entry name" value="alpha/beta-Hydrolases"/>
    <property type="match status" value="1"/>
</dbReference>
<dbReference type="STRING" id="234267.Acid_0693"/>
<feature type="chain" id="PRO_5004163435" evidence="2">
    <location>
        <begin position="22"/>
        <end position="292"/>
    </location>
</feature>
<accession>Q02B72</accession>
<dbReference type="ESTHER" id="solue-q02b72">
    <property type="family name" value="BD-FAE"/>
</dbReference>
<evidence type="ECO:0000256" key="2">
    <source>
        <dbReference type="SAM" id="SignalP"/>
    </source>
</evidence>
<gene>
    <name evidence="4" type="ordered locus">Acid_0693</name>
</gene>
<dbReference type="HOGENOM" id="CLU_077668_0_0_0"/>
<proteinExistence type="predicted"/>
<dbReference type="Pfam" id="PF20434">
    <property type="entry name" value="BD-FAE"/>
    <property type="match status" value="1"/>
</dbReference>
<dbReference type="KEGG" id="sus:Acid_0693"/>
<evidence type="ECO:0000259" key="3">
    <source>
        <dbReference type="Pfam" id="PF20434"/>
    </source>
</evidence>
<keyword evidence="2" id="KW-0732">Signal</keyword>
<dbReference type="EMBL" id="CP000473">
    <property type="protein sequence ID" value="ABJ81694.1"/>
    <property type="molecule type" value="Genomic_DNA"/>
</dbReference>